<dbReference type="AlphaFoldDB" id="A0A8J2KDG4"/>
<proteinExistence type="predicted"/>
<organism evidence="1 2">
    <name type="scientific">Allacma fusca</name>
    <dbReference type="NCBI Taxonomy" id="39272"/>
    <lineage>
        <taxon>Eukaryota</taxon>
        <taxon>Metazoa</taxon>
        <taxon>Ecdysozoa</taxon>
        <taxon>Arthropoda</taxon>
        <taxon>Hexapoda</taxon>
        <taxon>Collembola</taxon>
        <taxon>Symphypleona</taxon>
        <taxon>Sminthuridae</taxon>
        <taxon>Allacma</taxon>
    </lineage>
</organism>
<sequence>VNESIDLEPFAIQIFLGESKPKNLTRAFLKSALTTGAPKTTRNAVRQQEFPKKRNLFERTAPSEAEDNQVYRKLFAENVSLSANKKDCWFEDSSGIFFKAHGFIEFKEINSFVFALVDFVSEKGTDGTIPCEMVHFKWISKNLKKCYWPGNKNYIQEFKRGGEKLQNWKECDVEVKFVSGIFSKF</sequence>
<protein>
    <submittedName>
        <fullName evidence="1">Uncharacterized protein</fullName>
    </submittedName>
</protein>
<evidence type="ECO:0000313" key="1">
    <source>
        <dbReference type="EMBL" id="CAG7733006.1"/>
    </source>
</evidence>
<comment type="caution">
    <text evidence="1">The sequence shown here is derived from an EMBL/GenBank/DDBJ whole genome shotgun (WGS) entry which is preliminary data.</text>
</comment>
<name>A0A8J2KDG4_9HEXA</name>
<accession>A0A8J2KDG4</accession>
<feature type="non-terminal residue" evidence="1">
    <location>
        <position position="1"/>
    </location>
</feature>
<keyword evidence="2" id="KW-1185">Reference proteome</keyword>
<reference evidence="1" key="1">
    <citation type="submission" date="2021-06" db="EMBL/GenBank/DDBJ databases">
        <authorList>
            <person name="Hodson N. C."/>
            <person name="Mongue J. A."/>
            <person name="Jaron S. K."/>
        </authorList>
    </citation>
    <scope>NUCLEOTIDE SEQUENCE</scope>
</reference>
<dbReference type="EMBL" id="CAJVCH010241565">
    <property type="protein sequence ID" value="CAG7733006.1"/>
    <property type="molecule type" value="Genomic_DNA"/>
</dbReference>
<gene>
    <name evidence="1" type="ORF">AFUS01_LOCUS21479</name>
</gene>
<dbReference type="Proteomes" id="UP000708208">
    <property type="component" value="Unassembled WGS sequence"/>
</dbReference>
<evidence type="ECO:0000313" key="2">
    <source>
        <dbReference type="Proteomes" id="UP000708208"/>
    </source>
</evidence>